<accession>A0A0P7ZPK0</accession>
<name>A0A0P7ZPK0_9CYAN</name>
<dbReference type="EMBL" id="LJZR01000096">
    <property type="protein sequence ID" value="KPQ31550.1"/>
    <property type="molecule type" value="Genomic_DNA"/>
</dbReference>
<evidence type="ECO:0000313" key="2">
    <source>
        <dbReference type="EMBL" id="KPQ31550.1"/>
    </source>
</evidence>
<feature type="region of interest" description="Disordered" evidence="1">
    <location>
        <begin position="99"/>
        <end position="121"/>
    </location>
</feature>
<feature type="compositionally biased region" description="Polar residues" evidence="1">
    <location>
        <begin position="110"/>
        <end position="121"/>
    </location>
</feature>
<protein>
    <submittedName>
        <fullName evidence="2">Uncharacterized protein</fullName>
    </submittedName>
</protein>
<organism evidence="2 3">
    <name type="scientific">Phormidesmis priestleyi Ana</name>
    <dbReference type="NCBI Taxonomy" id="1666911"/>
    <lineage>
        <taxon>Bacteria</taxon>
        <taxon>Bacillati</taxon>
        <taxon>Cyanobacteriota</taxon>
        <taxon>Cyanophyceae</taxon>
        <taxon>Leptolyngbyales</taxon>
        <taxon>Leptolyngbyaceae</taxon>
        <taxon>Phormidesmis</taxon>
    </lineage>
</organism>
<gene>
    <name evidence="2" type="ORF">HLUCCA11_23495</name>
</gene>
<reference evidence="2 3" key="1">
    <citation type="submission" date="2015-09" db="EMBL/GenBank/DDBJ databases">
        <title>Identification and resolution of microdiversity through metagenomic sequencing of parallel consortia.</title>
        <authorList>
            <person name="Nelson W.C."/>
            <person name="Romine M.F."/>
            <person name="Lindemann S.R."/>
        </authorList>
    </citation>
    <scope>NUCLEOTIDE SEQUENCE [LARGE SCALE GENOMIC DNA]</scope>
    <source>
        <strain evidence="2">Ana</strain>
    </source>
</reference>
<dbReference type="Proteomes" id="UP000050465">
    <property type="component" value="Unassembled WGS sequence"/>
</dbReference>
<sequence>MQQAADDLIGSAKGFFDSVKDGATKITSVVSLSVLVLAGIVLKDAETPAEKLFETLGIILELKERSQDLIGSVKDDRQAMADMTFDNISHSYEEEEIRKRRKLQKDIESAGNSANQPKTSK</sequence>
<evidence type="ECO:0000256" key="1">
    <source>
        <dbReference type="SAM" id="MobiDB-lite"/>
    </source>
</evidence>
<dbReference type="STRING" id="1666911.HLUCCA11_23495"/>
<comment type="caution">
    <text evidence="2">The sequence shown here is derived from an EMBL/GenBank/DDBJ whole genome shotgun (WGS) entry which is preliminary data.</text>
</comment>
<evidence type="ECO:0000313" key="3">
    <source>
        <dbReference type="Proteomes" id="UP000050465"/>
    </source>
</evidence>
<proteinExistence type="predicted"/>
<dbReference type="AlphaFoldDB" id="A0A0P7ZPK0"/>